<dbReference type="GO" id="GO:0004540">
    <property type="term" value="F:RNA nuclease activity"/>
    <property type="evidence" value="ECO:0007669"/>
    <property type="project" value="TreeGrafter"/>
</dbReference>
<keyword evidence="5" id="KW-0460">Magnesium</keyword>
<evidence type="ECO:0000256" key="2">
    <source>
        <dbReference type="ARBA" id="ARBA00022722"/>
    </source>
</evidence>
<proteinExistence type="predicted"/>
<accession>A0A401UCD3</accession>
<dbReference type="GO" id="GO:0046872">
    <property type="term" value="F:metal ion binding"/>
    <property type="evidence" value="ECO:0007669"/>
    <property type="project" value="UniProtKB-KW"/>
</dbReference>
<gene>
    <name evidence="7" type="ORF">SanaruYs_27900</name>
</gene>
<dbReference type="Pfam" id="PF01850">
    <property type="entry name" value="PIN"/>
    <property type="match status" value="1"/>
</dbReference>
<keyword evidence="3" id="KW-0479">Metal-binding</keyword>
<dbReference type="InterPro" id="IPR029060">
    <property type="entry name" value="PIN-like_dom_sf"/>
</dbReference>
<evidence type="ECO:0000313" key="8">
    <source>
        <dbReference type="Proteomes" id="UP000288227"/>
    </source>
</evidence>
<dbReference type="EMBL" id="BHXQ01000005">
    <property type="protein sequence ID" value="GCC52553.1"/>
    <property type="molecule type" value="Genomic_DNA"/>
</dbReference>
<dbReference type="InterPro" id="IPR051749">
    <property type="entry name" value="PINc/VapC_TA_RNase"/>
</dbReference>
<evidence type="ECO:0000256" key="5">
    <source>
        <dbReference type="ARBA" id="ARBA00022842"/>
    </source>
</evidence>
<sequence>MLPILVDSSVWIAFINNQESRETTLLTDLLTEENTICTCPLIFQEVLDGIADNRDFERIKKNLETFDLLYAEPFTAAIEAANIYRLLRKNGVPMRKSNDCLIAYYAIFNNAYVLQKDGSFEQIAKYFPLKLL</sequence>
<keyword evidence="1" id="KW-1277">Toxin-antitoxin system</keyword>
<keyword evidence="4" id="KW-0378">Hydrolase</keyword>
<dbReference type="OrthoDB" id="9811788at2"/>
<evidence type="ECO:0000259" key="6">
    <source>
        <dbReference type="Pfam" id="PF01850"/>
    </source>
</evidence>
<dbReference type="Gene3D" id="3.40.50.1010">
    <property type="entry name" value="5'-nuclease"/>
    <property type="match status" value="1"/>
</dbReference>
<evidence type="ECO:0000256" key="4">
    <source>
        <dbReference type="ARBA" id="ARBA00022801"/>
    </source>
</evidence>
<organism evidence="7 8">
    <name type="scientific">Chryseotalea sanaruensis</name>
    <dbReference type="NCBI Taxonomy" id="2482724"/>
    <lineage>
        <taxon>Bacteria</taxon>
        <taxon>Pseudomonadati</taxon>
        <taxon>Bacteroidota</taxon>
        <taxon>Cytophagia</taxon>
        <taxon>Cytophagales</taxon>
        <taxon>Chryseotaleaceae</taxon>
        <taxon>Chryseotalea</taxon>
    </lineage>
</organism>
<reference evidence="7 8" key="1">
    <citation type="submission" date="2018-11" db="EMBL/GenBank/DDBJ databases">
        <title>Chryseotalea sanarue gen. nov., sp., nov., a member of the family Cytophagaceae, isolated from a brackish lake in Hamamatsu Japan.</title>
        <authorList>
            <person name="Maejima Y."/>
            <person name="Iino T."/>
            <person name="Muraguchi Y."/>
            <person name="Fukuda K."/>
            <person name="Ohkuma M."/>
            <person name="Moriuchi R."/>
            <person name="Dohra H."/>
            <person name="Kimbara K."/>
            <person name="Shintani M."/>
        </authorList>
    </citation>
    <scope>NUCLEOTIDE SEQUENCE [LARGE SCALE GENOMIC DNA]</scope>
    <source>
        <strain evidence="7 8">Ys</strain>
    </source>
</reference>
<comment type="caution">
    <text evidence="7">The sequence shown here is derived from an EMBL/GenBank/DDBJ whole genome shotgun (WGS) entry which is preliminary data.</text>
</comment>
<dbReference type="PANTHER" id="PTHR42740">
    <property type="entry name" value="RIBONUCLEASE VAPC3"/>
    <property type="match status" value="1"/>
</dbReference>
<keyword evidence="2" id="KW-0540">Nuclease</keyword>
<name>A0A401UCD3_9BACT</name>
<dbReference type="AlphaFoldDB" id="A0A401UCD3"/>
<dbReference type="Proteomes" id="UP000288227">
    <property type="component" value="Unassembled WGS sequence"/>
</dbReference>
<keyword evidence="8" id="KW-1185">Reference proteome</keyword>
<evidence type="ECO:0000256" key="3">
    <source>
        <dbReference type="ARBA" id="ARBA00022723"/>
    </source>
</evidence>
<dbReference type="InterPro" id="IPR002716">
    <property type="entry name" value="PIN_dom"/>
</dbReference>
<dbReference type="RefSeq" id="WP_127123210.1">
    <property type="nucleotide sequence ID" value="NZ_BHXQ01000005.1"/>
</dbReference>
<protein>
    <submittedName>
        <fullName evidence="7">Twitching motility protein PilT</fullName>
    </submittedName>
</protein>
<dbReference type="SUPFAM" id="SSF88723">
    <property type="entry name" value="PIN domain-like"/>
    <property type="match status" value="1"/>
</dbReference>
<feature type="domain" description="PIN" evidence="6">
    <location>
        <begin position="4"/>
        <end position="125"/>
    </location>
</feature>
<dbReference type="GO" id="GO:0016787">
    <property type="term" value="F:hydrolase activity"/>
    <property type="evidence" value="ECO:0007669"/>
    <property type="project" value="UniProtKB-KW"/>
</dbReference>
<evidence type="ECO:0000313" key="7">
    <source>
        <dbReference type="EMBL" id="GCC52553.1"/>
    </source>
</evidence>
<evidence type="ECO:0000256" key="1">
    <source>
        <dbReference type="ARBA" id="ARBA00022649"/>
    </source>
</evidence>
<dbReference type="PANTHER" id="PTHR42740:SF1">
    <property type="entry name" value="RIBONUCLEASE VAPC3"/>
    <property type="match status" value="1"/>
</dbReference>